<dbReference type="RefSeq" id="WP_168975501.1">
    <property type="nucleotide sequence ID" value="NZ_JABAGO010000025.1"/>
</dbReference>
<organism evidence="11 12">
    <name type="scientific">Aneurinibacillus aneurinilyticus</name>
    <name type="common">Bacillus aneurinolyticus</name>
    <dbReference type="NCBI Taxonomy" id="1391"/>
    <lineage>
        <taxon>Bacteria</taxon>
        <taxon>Bacillati</taxon>
        <taxon>Bacillota</taxon>
        <taxon>Bacilli</taxon>
        <taxon>Bacillales</taxon>
        <taxon>Paenibacillaceae</taxon>
        <taxon>Aneurinibacillus group</taxon>
        <taxon>Aneurinibacillus</taxon>
    </lineage>
</organism>
<dbReference type="CDD" id="cd06229">
    <property type="entry name" value="M14_Endopeptidase_I"/>
    <property type="match status" value="1"/>
</dbReference>
<feature type="domain" description="LysM" evidence="9">
    <location>
        <begin position="51"/>
        <end position="99"/>
    </location>
</feature>
<dbReference type="PANTHER" id="PTHR11705">
    <property type="entry name" value="PROTEASE FAMILY M14 CARBOXYPEPTIDASE A,B"/>
    <property type="match status" value="1"/>
</dbReference>
<dbReference type="InterPro" id="IPR034274">
    <property type="entry name" value="ENP1_M14_CPD"/>
</dbReference>
<comment type="similarity">
    <text evidence="2 8">Belongs to the peptidase M14 family.</text>
</comment>
<dbReference type="InterPro" id="IPR057246">
    <property type="entry name" value="CARBOXYPEPT_ZN_1"/>
</dbReference>
<evidence type="ECO:0000313" key="11">
    <source>
        <dbReference type="EMBL" id="NME99271.1"/>
    </source>
</evidence>
<dbReference type="Gene3D" id="3.40.630.10">
    <property type="entry name" value="Zn peptidases"/>
    <property type="match status" value="1"/>
</dbReference>
<dbReference type="InterPro" id="IPR018392">
    <property type="entry name" value="LysM"/>
</dbReference>
<proteinExistence type="inferred from homology"/>
<evidence type="ECO:0000256" key="1">
    <source>
        <dbReference type="ARBA" id="ARBA00001947"/>
    </source>
</evidence>
<evidence type="ECO:0000256" key="4">
    <source>
        <dbReference type="ARBA" id="ARBA00022723"/>
    </source>
</evidence>
<feature type="domain" description="Peptidase M14" evidence="10">
    <location>
        <begin position="107"/>
        <end position="395"/>
    </location>
</feature>
<keyword evidence="6" id="KW-0862">Zinc</keyword>
<sequence length="407" mass="45965">MRYVVQKGDTLIKIANRFGTSAMGILGANPSLERKKYLIPGQVVVVPDAVSAYETQAGDTLYCIARTFSVSLQELRTANPWLGSIAQEEMLGTGMALMIPPARMDGIVHTNEEYTPYDLTRDAAALQERYPFLQMETIGYSVAGKPLQAIRLGSGRKEVFYSGAWHANEWITASVLMKFVEDMAQAYAEKEKLRGYDIEEIWDQFSIWIVPMVNPDGVELSALGIDYAHPYYHEVLSINNGSDNFTGWTANIRGVDLNHQWPALWEEEAKTSPQAPFPRHYGGPYPLSEPEAYAVYEFTKNHDFMGVLAYHSQGQVIFWGFQHMEPAGSEEIVRRMQILSTYTPVHTADSFAGYKDWFIQERRRPGYTIEVGVGVNPVPVAQFDSIYNQNQGILLEAPLLFERYMDV</sequence>
<evidence type="ECO:0000259" key="9">
    <source>
        <dbReference type="PROSITE" id="PS51782"/>
    </source>
</evidence>
<dbReference type="CDD" id="cd00118">
    <property type="entry name" value="LysM"/>
    <property type="match status" value="2"/>
</dbReference>
<dbReference type="PRINTS" id="PR00765">
    <property type="entry name" value="CRBOXYPTASEA"/>
</dbReference>
<dbReference type="AlphaFoldDB" id="A0A848CWE5"/>
<evidence type="ECO:0000256" key="2">
    <source>
        <dbReference type="ARBA" id="ARBA00005988"/>
    </source>
</evidence>
<dbReference type="Proteomes" id="UP000561326">
    <property type="component" value="Unassembled WGS sequence"/>
</dbReference>
<evidence type="ECO:0000256" key="7">
    <source>
        <dbReference type="ARBA" id="ARBA00023049"/>
    </source>
</evidence>
<comment type="caution">
    <text evidence="11">The sequence shown here is derived from an EMBL/GenBank/DDBJ whole genome shotgun (WGS) entry which is preliminary data.</text>
</comment>
<dbReference type="PROSITE" id="PS00132">
    <property type="entry name" value="CARBOXYPEPT_ZN_1"/>
    <property type="match status" value="1"/>
</dbReference>
<dbReference type="GO" id="GO:0006508">
    <property type="term" value="P:proteolysis"/>
    <property type="evidence" value="ECO:0007669"/>
    <property type="project" value="UniProtKB-KW"/>
</dbReference>
<dbReference type="SUPFAM" id="SSF53187">
    <property type="entry name" value="Zn-dependent exopeptidases"/>
    <property type="match status" value="1"/>
</dbReference>
<evidence type="ECO:0000256" key="6">
    <source>
        <dbReference type="ARBA" id="ARBA00022833"/>
    </source>
</evidence>
<feature type="domain" description="LysM" evidence="9">
    <location>
        <begin position="1"/>
        <end position="46"/>
    </location>
</feature>
<dbReference type="PROSITE" id="PS52035">
    <property type="entry name" value="PEPTIDASE_M14"/>
    <property type="match status" value="1"/>
</dbReference>
<feature type="active site" description="Proton donor/acceptor" evidence="8">
    <location>
        <position position="370"/>
    </location>
</feature>
<comment type="cofactor">
    <cofactor evidence="1">
        <name>Zn(2+)</name>
        <dbReference type="ChEBI" id="CHEBI:29105"/>
    </cofactor>
</comment>
<dbReference type="Gene3D" id="3.10.350.10">
    <property type="entry name" value="LysM domain"/>
    <property type="match status" value="2"/>
</dbReference>
<dbReference type="Pfam" id="PF01476">
    <property type="entry name" value="LysM"/>
    <property type="match status" value="2"/>
</dbReference>
<protein>
    <submittedName>
        <fullName evidence="11">LysM peptidoglycan-binding domain-containing protein</fullName>
    </submittedName>
</protein>
<dbReference type="GO" id="GO:0008270">
    <property type="term" value="F:zinc ion binding"/>
    <property type="evidence" value="ECO:0007669"/>
    <property type="project" value="InterPro"/>
</dbReference>
<evidence type="ECO:0000256" key="3">
    <source>
        <dbReference type="ARBA" id="ARBA00022670"/>
    </source>
</evidence>
<reference evidence="11 12" key="1">
    <citation type="submission" date="2020-04" db="EMBL/GenBank/DDBJ databases">
        <authorList>
            <person name="Hitch T.C.A."/>
            <person name="Wylensek D."/>
            <person name="Clavel T."/>
        </authorList>
    </citation>
    <scope>NUCLEOTIDE SEQUENCE [LARGE SCALE GENOMIC DNA]</scope>
    <source>
        <strain evidence="11 12">WB01_D5_05</strain>
    </source>
</reference>
<name>A0A848CWE5_ANEAE</name>
<dbReference type="SMART" id="SM00631">
    <property type="entry name" value="Zn_pept"/>
    <property type="match status" value="1"/>
</dbReference>
<gene>
    <name evidence="11" type="ORF">HF838_13470</name>
</gene>
<dbReference type="InterPro" id="IPR036779">
    <property type="entry name" value="LysM_dom_sf"/>
</dbReference>
<keyword evidence="4" id="KW-0479">Metal-binding</keyword>
<dbReference type="PANTHER" id="PTHR11705:SF143">
    <property type="entry name" value="SLL0236 PROTEIN"/>
    <property type="match status" value="1"/>
</dbReference>
<dbReference type="GO" id="GO:0004181">
    <property type="term" value="F:metallocarboxypeptidase activity"/>
    <property type="evidence" value="ECO:0007669"/>
    <property type="project" value="InterPro"/>
</dbReference>
<evidence type="ECO:0000259" key="10">
    <source>
        <dbReference type="PROSITE" id="PS52035"/>
    </source>
</evidence>
<dbReference type="EMBL" id="JABAGO010000025">
    <property type="protein sequence ID" value="NME99271.1"/>
    <property type="molecule type" value="Genomic_DNA"/>
</dbReference>
<keyword evidence="5" id="KW-0378">Hydrolase</keyword>
<keyword evidence="3" id="KW-0645">Protease</keyword>
<accession>A0A848CWE5</accession>
<dbReference type="GO" id="GO:0005615">
    <property type="term" value="C:extracellular space"/>
    <property type="evidence" value="ECO:0007669"/>
    <property type="project" value="TreeGrafter"/>
</dbReference>
<dbReference type="Pfam" id="PF00246">
    <property type="entry name" value="Peptidase_M14"/>
    <property type="match status" value="1"/>
</dbReference>
<evidence type="ECO:0000256" key="8">
    <source>
        <dbReference type="PROSITE-ProRule" id="PRU01379"/>
    </source>
</evidence>
<evidence type="ECO:0000256" key="5">
    <source>
        <dbReference type="ARBA" id="ARBA00022801"/>
    </source>
</evidence>
<dbReference type="SMART" id="SM00257">
    <property type="entry name" value="LysM"/>
    <property type="match status" value="2"/>
</dbReference>
<dbReference type="PROSITE" id="PS51782">
    <property type="entry name" value="LYSM"/>
    <property type="match status" value="2"/>
</dbReference>
<dbReference type="InterPro" id="IPR000834">
    <property type="entry name" value="Peptidase_M14"/>
</dbReference>
<dbReference type="SUPFAM" id="SSF54106">
    <property type="entry name" value="LysM domain"/>
    <property type="match status" value="2"/>
</dbReference>
<evidence type="ECO:0000313" key="12">
    <source>
        <dbReference type="Proteomes" id="UP000561326"/>
    </source>
</evidence>
<keyword evidence="7" id="KW-0482">Metalloprotease</keyword>